<dbReference type="Proteomes" id="UP000237105">
    <property type="component" value="Unassembled WGS sequence"/>
</dbReference>
<organism evidence="2 3">
    <name type="scientific">Parasponia andersonii</name>
    <name type="common">Sponia andersonii</name>
    <dbReference type="NCBI Taxonomy" id="3476"/>
    <lineage>
        <taxon>Eukaryota</taxon>
        <taxon>Viridiplantae</taxon>
        <taxon>Streptophyta</taxon>
        <taxon>Embryophyta</taxon>
        <taxon>Tracheophyta</taxon>
        <taxon>Spermatophyta</taxon>
        <taxon>Magnoliopsida</taxon>
        <taxon>eudicotyledons</taxon>
        <taxon>Gunneridae</taxon>
        <taxon>Pentapetalae</taxon>
        <taxon>rosids</taxon>
        <taxon>fabids</taxon>
        <taxon>Rosales</taxon>
        <taxon>Cannabaceae</taxon>
        <taxon>Parasponia</taxon>
    </lineage>
</organism>
<gene>
    <name evidence="2" type="ORF">PanWU01x14_170620</name>
</gene>
<sequence length="106" mass="12931">MLDGEFSQQNPTVEEFSTKELVNALDRRLQNLDTILTNLTQYFLERRNNNYERQRRNEVNPLRNFRPHRIQLFQDEDSNEDDERPTTPKNNQRPRQNDYRVKIKIP</sequence>
<feature type="compositionally biased region" description="Basic and acidic residues" evidence="1">
    <location>
        <begin position="95"/>
        <end position="106"/>
    </location>
</feature>
<feature type="compositionally biased region" description="Acidic residues" evidence="1">
    <location>
        <begin position="74"/>
        <end position="83"/>
    </location>
</feature>
<name>A0A2P5C9X9_PARAD</name>
<dbReference type="AlphaFoldDB" id="A0A2P5C9X9"/>
<keyword evidence="3" id="KW-1185">Reference proteome</keyword>
<evidence type="ECO:0000256" key="1">
    <source>
        <dbReference type="SAM" id="MobiDB-lite"/>
    </source>
</evidence>
<feature type="non-terminal residue" evidence="2">
    <location>
        <position position="106"/>
    </location>
</feature>
<proteinExistence type="predicted"/>
<feature type="compositionally biased region" description="Basic and acidic residues" evidence="1">
    <location>
        <begin position="48"/>
        <end position="58"/>
    </location>
</feature>
<protein>
    <submittedName>
        <fullName evidence="2">Uncharacterized protein</fullName>
    </submittedName>
</protein>
<reference evidence="3" key="1">
    <citation type="submission" date="2016-06" db="EMBL/GenBank/DDBJ databases">
        <title>Parallel loss of symbiosis genes in relatives of nitrogen-fixing non-legume Parasponia.</title>
        <authorList>
            <person name="Van Velzen R."/>
            <person name="Holmer R."/>
            <person name="Bu F."/>
            <person name="Rutten L."/>
            <person name="Van Zeijl A."/>
            <person name="Liu W."/>
            <person name="Santuari L."/>
            <person name="Cao Q."/>
            <person name="Sharma T."/>
            <person name="Shen D."/>
            <person name="Roswanjaya Y."/>
            <person name="Wardhani T."/>
            <person name="Kalhor M.S."/>
            <person name="Jansen J."/>
            <person name="Van den Hoogen J."/>
            <person name="Gungor B."/>
            <person name="Hartog M."/>
            <person name="Hontelez J."/>
            <person name="Verver J."/>
            <person name="Yang W.-C."/>
            <person name="Schijlen E."/>
            <person name="Repin R."/>
            <person name="Schilthuizen M."/>
            <person name="Schranz E."/>
            <person name="Heidstra R."/>
            <person name="Miyata K."/>
            <person name="Fedorova E."/>
            <person name="Kohlen W."/>
            <person name="Bisseling T."/>
            <person name="Smit S."/>
            <person name="Geurts R."/>
        </authorList>
    </citation>
    <scope>NUCLEOTIDE SEQUENCE [LARGE SCALE GENOMIC DNA]</scope>
    <source>
        <strain evidence="3">cv. WU1-14</strain>
    </source>
</reference>
<feature type="region of interest" description="Disordered" evidence="1">
    <location>
        <begin position="48"/>
        <end position="106"/>
    </location>
</feature>
<comment type="caution">
    <text evidence="2">The sequence shown here is derived from an EMBL/GenBank/DDBJ whole genome shotgun (WGS) entry which is preliminary data.</text>
</comment>
<evidence type="ECO:0000313" key="3">
    <source>
        <dbReference type="Proteomes" id="UP000237105"/>
    </source>
</evidence>
<evidence type="ECO:0000313" key="2">
    <source>
        <dbReference type="EMBL" id="PON57849.1"/>
    </source>
</evidence>
<accession>A0A2P5C9X9</accession>
<dbReference type="EMBL" id="JXTB01000155">
    <property type="protein sequence ID" value="PON57849.1"/>
    <property type="molecule type" value="Genomic_DNA"/>
</dbReference>